<keyword evidence="7 10" id="KW-0949">S-adenosyl-L-methionine</keyword>
<dbReference type="Proteomes" id="UP000599578">
    <property type="component" value="Unassembled WGS sequence"/>
</dbReference>
<evidence type="ECO:0000256" key="2">
    <source>
        <dbReference type="ARBA" id="ARBA00005528"/>
    </source>
</evidence>
<keyword evidence="13" id="KW-1185">Reference proteome</keyword>
<dbReference type="InterPro" id="IPR006700">
    <property type="entry name" value="RsmE"/>
</dbReference>
<evidence type="ECO:0000256" key="9">
    <source>
        <dbReference type="ARBA" id="ARBA00047944"/>
    </source>
</evidence>
<evidence type="ECO:0000313" key="13">
    <source>
        <dbReference type="Proteomes" id="UP000599578"/>
    </source>
</evidence>
<dbReference type="EMBL" id="BMLT01000006">
    <property type="protein sequence ID" value="GGO82733.1"/>
    <property type="molecule type" value="Genomic_DNA"/>
</dbReference>
<dbReference type="AlphaFoldDB" id="A0A917ZH76"/>
<evidence type="ECO:0000256" key="7">
    <source>
        <dbReference type="ARBA" id="ARBA00022691"/>
    </source>
</evidence>
<evidence type="ECO:0000256" key="5">
    <source>
        <dbReference type="ARBA" id="ARBA00022603"/>
    </source>
</evidence>
<dbReference type="Gene3D" id="3.40.1280.10">
    <property type="match status" value="1"/>
</dbReference>
<dbReference type="NCBIfam" id="TIGR00046">
    <property type="entry name" value="RsmE family RNA methyltransferase"/>
    <property type="match status" value="1"/>
</dbReference>
<keyword evidence="6 10" id="KW-0808">Transferase</keyword>
<evidence type="ECO:0000313" key="12">
    <source>
        <dbReference type="EMBL" id="GGO82733.1"/>
    </source>
</evidence>
<keyword evidence="4 10" id="KW-0698">rRNA processing</keyword>
<protein>
    <recommendedName>
        <fullName evidence="10">Ribosomal RNA small subunit methyltransferase E</fullName>
        <ecNumber evidence="10">2.1.1.193</ecNumber>
    </recommendedName>
</protein>
<evidence type="ECO:0000256" key="3">
    <source>
        <dbReference type="ARBA" id="ARBA00022490"/>
    </source>
</evidence>
<accession>A0A917ZH76</accession>
<dbReference type="GO" id="GO:0005737">
    <property type="term" value="C:cytoplasm"/>
    <property type="evidence" value="ECO:0007669"/>
    <property type="project" value="UniProtKB-SubCell"/>
</dbReference>
<comment type="catalytic activity">
    <reaction evidence="9 10">
        <text>uridine(1498) in 16S rRNA + S-adenosyl-L-methionine = N(3)-methyluridine(1498) in 16S rRNA + S-adenosyl-L-homocysteine + H(+)</text>
        <dbReference type="Rhea" id="RHEA:42920"/>
        <dbReference type="Rhea" id="RHEA-COMP:10283"/>
        <dbReference type="Rhea" id="RHEA-COMP:10284"/>
        <dbReference type="ChEBI" id="CHEBI:15378"/>
        <dbReference type="ChEBI" id="CHEBI:57856"/>
        <dbReference type="ChEBI" id="CHEBI:59789"/>
        <dbReference type="ChEBI" id="CHEBI:65315"/>
        <dbReference type="ChEBI" id="CHEBI:74502"/>
        <dbReference type="EC" id="2.1.1.193"/>
    </reaction>
</comment>
<keyword evidence="5 10" id="KW-0489">Methyltransferase</keyword>
<dbReference type="InterPro" id="IPR029026">
    <property type="entry name" value="tRNA_m1G_MTases_N"/>
</dbReference>
<evidence type="ECO:0000256" key="4">
    <source>
        <dbReference type="ARBA" id="ARBA00022552"/>
    </source>
</evidence>
<dbReference type="SUPFAM" id="SSF75217">
    <property type="entry name" value="alpha/beta knot"/>
    <property type="match status" value="1"/>
</dbReference>
<dbReference type="PANTHER" id="PTHR30027">
    <property type="entry name" value="RIBOSOMAL RNA SMALL SUBUNIT METHYLTRANSFERASE E"/>
    <property type="match status" value="1"/>
</dbReference>
<evidence type="ECO:0000256" key="6">
    <source>
        <dbReference type="ARBA" id="ARBA00022679"/>
    </source>
</evidence>
<comment type="function">
    <text evidence="8 10">Specifically methylates the N3 position of the uracil ring of uridine 1498 (m3U1498) in 16S rRNA. Acts on the fully assembled 30S ribosomal subunit.</text>
</comment>
<evidence type="ECO:0000256" key="8">
    <source>
        <dbReference type="ARBA" id="ARBA00025699"/>
    </source>
</evidence>
<dbReference type="InterPro" id="IPR029028">
    <property type="entry name" value="Alpha/beta_knot_MTases"/>
</dbReference>
<comment type="similarity">
    <text evidence="2 10">Belongs to the RNA methyltransferase RsmE family.</text>
</comment>
<dbReference type="PANTHER" id="PTHR30027:SF3">
    <property type="entry name" value="16S RRNA (URACIL(1498)-N(3))-METHYLTRANSFERASE"/>
    <property type="match status" value="1"/>
</dbReference>
<gene>
    <name evidence="12" type="ORF">GCM10011348_24760</name>
</gene>
<dbReference type="NCBIfam" id="NF008700">
    <property type="entry name" value="PRK11713.5-4"/>
    <property type="match status" value="1"/>
</dbReference>
<dbReference type="GO" id="GO:0070475">
    <property type="term" value="P:rRNA base methylation"/>
    <property type="evidence" value="ECO:0007669"/>
    <property type="project" value="TreeGrafter"/>
</dbReference>
<dbReference type="GO" id="GO:0070042">
    <property type="term" value="F:rRNA (uridine-N3-)-methyltransferase activity"/>
    <property type="evidence" value="ECO:0007669"/>
    <property type="project" value="TreeGrafter"/>
</dbReference>
<evidence type="ECO:0000256" key="10">
    <source>
        <dbReference type="PIRNR" id="PIRNR015601"/>
    </source>
</evidence>
<comment type="caution">
    <text evidence="12">The sequence shown here is derived from an EMBL/GenBank/DDBJ whole genome shotgun (WGS) entry which is preliminary data.</text>
</comment>
<reference evidence="12 13" key="1">
    <citation type="journal article" date="2014" name="Int. J. Syst. Evol. Microbiol.">
        <title>Complete genome sequence of Corynebacterium casei LMG S-19264T (=DSM 44701T), isolated from a smear-ripened cheese.</title>
        <authorList>
            <consortium name="US DOE Joint Genome Institute (JGI-PGF)"/>
            <person name="Walter F."/>
            <person name="Albersmeier A."/>
            <person name="Kalinowski J."/>
            <person name="Ruckert C."/>
        </authorList>
    </citation>
    <scope>NUCLEOTIDE SEQUENCE [LARGE SCALE GENOMIC DNA]</scope>
    <source>
        <strain evidence="12 13">CGMCC 1.7286</strain>
    </source>
</reference>
<proteinExistence type="inferred from homology"/>
<comment type="subcellular location">
    <subcellularLocation>
        <location evidence="1 10">Cytoplasm</location>
    </subcellularLocation>
</comment>
<dbReference type="InterPro" id="IPR046886">
    <property type="entry name" value="RsmE_MTase_dom"/>
</dbReference>
<sequence>MQLPKKAQKQSQRDDTATPVRRQGFWYNHSLSDPHAMNLILLYDEDFVATNRVRLHDRRFHHIRTIQQPEIGDRLRTGRLGGWIGSGRVVALDNQSIELETCFDQAPPPPLPLTLILALPRPKMLKRTLQTIAAMGVARLYLVNSYRVDKSYWSTPLLSPESIREHLLLGLEQAGDTRLPEVQLRKRFKPFVEDELPAIAAGTRALVAHPYNAIPCPDTATIPTTLAIGPEGGFIAYEVEKLAEAGLTPVHIGRRILRVETAVPVLLARLFPPE</sequence>
<dbReference type="PIRSF" id="PIRSF015601">
    <property type="entry name" value="MTase_slr0722"/>
    <property type="match status" value="1"/>
</dbReference>
<name>A0A917ZH76_9GAMM</name>
<organism evidence="12 13">
    <name type="scientific">Marinobacterium nitratireducens</name>
    <dbReference type="NCBI Taxonomy" id="518897"/>
    <lineage>
        <taxon>Bacteria</taxon>
        <taxon>Pseudomonadati</taxon>
        <taxon>Pseudomonadota</taxon>
        <taxon>Gammaproteobacteria</taxon>
        <taxon>Oceanospirillales</taxon>
        <taxon>Oceanospirillaceae</taxon>
        <taxon>Marinobacterium</taxon>
    </lineage>
</organism>
<dbReference type="CDD" id="cd18084">
    <property type="entry name" value="RsmE-like"/>
    <property type="match status" value="1"/>
</dbReference>
<evidence type="ECO:0000256" key="1">
    <source>
        <dbReference type="ARBA" id="ARBA00004496"/>
    </source>
</evidence>
<dbReference type="EC" id="2.1.1.193" evidence="10"/>
<evidence type="ECO:0000259" key="11">
    <source>
        <dbReference type="Pfam" id="PF04452"/>
    </source>
</evidence>
<keyword evidence="3 10" id="KW-0963">Cytoplasm</keyword>
<feature type="domain" description="Ribosomal RNA small subunit methyltransferase E methyltransferase" evidence="11">
    <location>
        <begin position="109"/>
        <end position="269"/>
    </location>
</feature>
<dbReference type="Pfam" id="PF04452">
    <property type="entry name" value="Methyltrans_RNA"/>
    <property type="match status" value="1"/>
</dbReference>